<organism evidence="2 3">
    <name type="scientific">Pocillopora damicornis</name>
    <name type="common">Cauliflower coral</name>
    <name type="synonym">Millepora damicornis</name>
    <dbReference type="NCBI Taxonomy" id="46731"/>
    <lineage>
        <taxon>Eukaryota</taxon>
        <taxon>Metazoa</taxon>
        <taxon>Cnidaria</taxon>
        <taxon>Anthozoa</taxon>
        <taxon>Hexacorallia</taxon>
        <taxon>Scleractinia</taxon>
        <taxon>Astrocoeniina</taxon>
        <taxon>Pocilloporidae</taxon>
        <taxon>Pocillopora</taxon>
    </lineage>
</organism>
<feature type="region of interest" description="Disordered" evidence="1">
    <location>
        <begin position="163"/>
        <end position="194"/>
    </location>
</feature>
<protein>
    <submittedName>
        <fullName evidence="2">Uncharacterized protein</fullName>
    </submittedName>
</protein>
<evidence type="ECO:0000313" key="2">
    <source>
        <dbReference type="EMBL" id="RMX38225.1"/>
    </source>
</evidence>
<reference evidence="2 3" key="1">
    <citation type="journal article" date="2018" name="Sci. Rep.">
        <title>Comparative analysis of the Pocillopora damicornis genome highlights role of immune system in coral evolution.</title>
        <authorList>
            <person name="Cunning R."/>
            <person name="Bay R.A."/>
            <person name="Gillette P."/>
            <person name="Baker A.C."/>
            <person name="Traylor-Knowles N."/>
        </authorList>
    </citation>
    <scope>NUCLEOTIDE SEQUENCE [LARGE SCALE GENOMIC DNA]</scope>
    <source>
        <strain evidence="2">RSMAS</strain>
        <tissue evidence="2">Whole animal</tissue>
    </source>
</reference>
<evidence type="ECO:0000313" key="3">
    <source>
        <dbReference type="Proteomes" id="UP000275408"/>
    </source>
</evidence>
<gene>
    <name evidence="2" type="ORF">pdam_00003410</name>
</gene>
<dbReference type="AlphaFoldDB" id="A0A3M6TA17"/>
<comment type="caution">
    <text evidence="2">The sequence shown here is derived from an EMBL/GenBank/DDBJ whole genome shotgun (WGS) entry which is preliminary data.</text>
</comment>
<feature type="compositionally biased region" description="Polar residues" evidence="1">
    <location>
        <begin position="185"/>
        <end position="194"/>
    </location>
</feature>
<name>A0A3M6TA17_POCDA</name>
<evidence type="ECO:0000256" key="1">
    <source>
        <dbReference type="SAM" id="MobiDB-lite"/>
    </source>
</evidence>
<proteinExistence type="predicted"/>
<dbReference type="Proteomes" id="UP000275408">
    <property type="component" value="Unassembled WGS sequence"/>
</dbReference>
<sequence length="302" mass="32468">MTYSPDFPVSSAAVSAATPAVAIRLLFASLSFSGVLAVAAGVEEELAAAVAVPRVVASAPLSVAQAVAVAAVLVGSHSPGISFSSFHFKLDKKGEYVFSIKATVLTKKKVEECDGDGGGEVVVEGEDLSEDRCPDILQPSSSSPDLQLPLSDLLSARSQDVSLERRGRAKDGSYPPLPGPDGPKTTRQNDQSASVMQMSLQQNAMIEEIDHLWPPSIVKWSPLKKFCTWELQNDEEEKEKERKDGFQRRSHSTYNIKPDKIQTTLPLIPPLPGPLGGPTPRIAPRPINFKTALLLTDPAEFL</sequence>
<accession>A0A3M6TA17</accession>
<keyword evidence="3" id="KW-1185">Reference proteome</keyword>
<dbReference type="EMBL" id="RCHS01004038">
    <property type="protein sequence ID" value="RMX38225.1"/>
    <property type="molecule type" value="Genomic_DNA"/>
</dbReference>